<dbReference type="OrthoDB" id="5291101at2"/>
<sequence length="322" mass="34747">MPRFSIVVPAFNAAATIAETLQSLQAQSFSDFEVVIVDDCSIDNTAEVAAPFLTDSRFRYIRQANRGLAGARNSGIHAARAALIGFCDSDDLWAPGKLSAHAAHFDSDPLLGLSYAGSALIDMESRPLGISQSPRLTGITPAHILKRNPVGNGSAAVMRRAALEDIAFRQPAHSSRICYFDERFRQSEDIECWLRFALTTGWKIEGVPGDLTLYRVAPDGLSASTEKQLASWENVIAKLRPLAPEFFAAHEGAACAYQLRYLARRAVAAGDGRAARHYLRRSLAASLEPVVAEPVKSLTTAAAALALAVPGIDPLRFTRRAA</sequence>
<gene>
    <name evidence="2" type="primary">epsJ</name>
    <name evidence="2" type="ORF">PSA7680_03586</name>
</gene>
<dbReference type="PANTHER" id="PTHR43685:SF2">
    <property type="entry name" value="GLYCOSYLTRANSFERASE 2-LIKE DOMAIN-CONTAINING PROTEIN"/>
    <property type="match status" value="1"/>
</dbReference>
<keyword evidence="2" id="KW-0808">Transferase</keyword>
<dbReference type="SUPFAM" id="SSF53448">
    <property type="entry name" value="Nucleotide-diphospho-sugar transferases"/>
    <property type="match status" value="1"/>
</dbReference>
<dbReference type="PANTHER" id="PTHR43685">
    <property type="entry name" value="GLYCOSYLTRANSFERASE"/>
    <property type="match status" value="1"/>
</dbReference>
<dbReference type="Gene3D" id="3.90.550.10">
    <property type="entry name" value="Spore Coat Polysaccharide Biosynthesis Protein SpsA, Chain A"/>
    <property type="match status" value="1"/>
</dbReference>
<accession>A0A1Y5TTH1</accession>
<keyword evidence="3" id="KW-1185">Reference proteome</keyword>
<dbReference type="CDD" id="cd00761">
    <property type="entry name" value="Glyco_tranf_GTA_type"/>
    <property type="match status" value="1"/>
</dbReference>
<protein>
    <submittedName>
        <fullName evidence="2">Putative glycosyltransferase EpsJ</fullName>
        <ecNumber evidence="2">2.4.-.-</ecNumber>
    </submittedName>
</protein>
<keyword evidence="2" id="KW-0328">Glycosyltransferase</keyword>
<dbReference type="InterPro" id="IPR029044">
    <property type="entry name" value="Nucleotide-diphossugar_trans"/>
</dbReference>
<dbReference type="GO" id="GO:0016757">
    <property type="term" value="F:glycosyltransferase activity"/>
    <property type="evidence" value="ECO:0007669"/>
    <property type="project" value="UniProtKB-KW"/>
</dbReference>
<reference evidence="2 3" key="1">
    <citation type="submission" date="2017-03" db="EMBL/GenBank/DDBJ databases">
        <authorList>
            <person name="Afonso C.L."/>
            <person name="Miller P.J."/>
            <person name="Scott M.A."/>
            <person name="Spackman E."/>
            <person name="Goraichik I."/>
            <person name="Dimitrov K.M."/>
            <person name="Suarez D.L."/>
            <person name="Swayne D.E."/>
        </authorList>
    </citation>
    <scope>NUCLEOTIDE SEQUENCE [LARGE SCALE GENOMIC DNA]</scope>
    <source>
        <strain evidence="2 3">CECT 7680</strain>
    </source>
</reference>
<evidence type="ECO:0000313" key="3">
    <source>
        <dbReference type="Proteomes" id="UP000193409"/>
    </source>
</evidence>
<evidence type="ECO:0000313" key="2">
    <source>
        <dbReference type="EMBL" id="SLN67910.1"/>
    </source>
</evidence>
<dbReference type="Proteomes" id="UP000193409">
    <property type="component" value="Unassembled WGS sequence"/>
</dbReference>
<organism evidence="2 3">
    <name type="scientific">Pseudoruegeria aquimaris</name>
    <dbReference type="NCBI Taxonomy" id="393663"/>
    <lineage>
        <taxon>Bacteria</taxon>
        <taxon>Pseudomonadati</taxon>
        <taxon>Pseudomonadota</taxon>
        <taxon>Alphaproteobacteria</taxon>
        <taxon>Rhodobacterales</taxon>
        <taxon>Roseobacteraceae</taxon>
        <taxon>Pseudoruegeria</taxon>
    </lineage>
</organism>
<dbReference type="EC" id="2.4.-.-" evidence="2"/>
<proteinExistence type="predicted"/>
<name>A0A1Y5TTH1_9RHOB</name>
<evidence type="ECO:0000259" key="1">
    <source>
        <dbReference type="Pfam" id="PF00535"/>
    </source>
</evidence>
<dbReference type="RefSeq" id="WP_085870050.1">
    <property type="nucleotide sequence ID" value="NZ_FWFQ01000046.1"/>
</dbReference>
<dbReference type="EMBL" id="FWFQ01000046">
    <property type="protein sequence ID" value="SLN67910.1"/>
    <property type="molecule type" value="Genomic_DNA"/>
</dbReference>
<dbReference type="InterPro" id="IPR001173">
    <property type="entry name" value="Glyco_trans_2-like"/>
</dbReference>
<dbReference type="AlphaFoldDB" id="A0A1Y5TTH1"/>
<dbReference type="Pfam" id="PF00535">
    <property type="entry name" value="Glycos_transf_2"/>
    <property type="match status" value="1"/>
</dbReference>
<feature type="domain" description="Glycosyltransferase 2-like" evidence="1">
    <location>
        <begin position="5"/>
        <end position="166"/>
    </location>
</feature>
<dbReference type="InterPro" id="IPR050834">
    <property type="entry name" value="Glycosyltransf_2"/>
</dbReference>